<dbReference type="GO" id="GO:0017000">
    <property type="term" value="P:antibiotic biosynthetic process"/>
    <property type="evidence" value="ECO:0007669"/>
    <property type="project" value="UniProtKB-ARBA"/>
</dbReference>
<dbReference type="InterPro" id="IPR050309">
    <property type="entry name" value="Type-B_Carboxylest/Lipase"/>
</dbReference>
<comment type="caution">
    <text evidence="3">The sequence shown here is derived from an EMBL/GenBank/DDBJ whole genome shotgun (WGS) entry which is preliminary data.</text>
</comment>
<feature type="domain" description="Carboxylesterase type B" evidence="2">
    <location>
        <begin position="24"/>
        <end position="330"/>
    </location>
</feature>
<feature type="chain" id="PRO_5042052506" evidence="1">
    <location>
        <begin position="21"/>
        <end position="499"/>
    </location>
</feature>
<organism evidence="3 4">
    <name type="scientific">Penicillium frequentans</name>
    <dbReference type="NCBI Taxonomy" id="3151616"/>
    <lineage>
        <taxon>Eukaryota</taxon>
        <taxon>Fungi</taxon>
        <taxon>Dikarya</taxon>
        <taxon>Ascomycota</taxon>
        <taxon>Pezizomycotina</taxon>
        <taxon>Eurotiomycetes</taxon>
        <taxon>Eurotiomycetidae</taxon>
        <taxon>Eurotiales</taxon>
        <taxon>Aspergillaceae</taxon>
        <taxon>Penicillium</taxon>
    </lineage>
</organism>
<protein>
    <submittedName>
        <fullName evidence="3">Carboxylesterase</fullName>
    </submittedName>
</protein>
<reference evidence="3 4" key="1">
    <citation type="journal article" date="2023" name="IMA Fungus">
        <title>Comparative genomic study of the Penicillium genus elucidates a diverse pangenome and 15 lateral gene transfer events.</title>
        <authorList>
            <person name="Petersen C."/>
            <person name="Sorensen T."/>
            <person name="Nielsen M.R."/>
            <person name="Sondergaard T.E."/>
            <person name="Sorensen J.L."/>
            <person name="Fitzpatrick D.A."/>
            <person name="Frisvad J.C."/>
            <person name="Nielsen K.L."/>
        </authorList>
    </citation>
    <scope>NUCLEOTIDE SEQUENCE [LARGE SCALE GENOMIC DNA]</scope>
    <source>
        <strain evidence="3 4">IBT 35679</strain>
    </source>
</reference>
<sequence>MKFHVASAGLLLAATAQAAADPSLTVRTVTGAFTGLRNANFSGVREFRNIPFAQPPVGSLRFQPPQPLPPSTQHHYSTRFPHRVHMENGNQNHTSGLTLQTSSEDCLSLAIWTPYNVSATAKLPVIFFMTGGGFETGGIDIAGQIPASWVHRTQEHIVVTINYRVNIFGFPNAGGLNNPNPAILDQRMALEWVHENIAAFGGDPEAITMWGQSAGSQSTDYHNYAFWDNPIVQGSFSQSGTALKALPSEDYSHSNFTFVAKHLGCDFPHNPTAELECMQQVPMAMIENFVGQYDGEPSLSFGPIADDLYIFSDYPARAAEGKISPRPAIFSDAANNDATLDTWPSANVTVGPYQPTVNEGTLEDWVCPTANTSILRANANVTTYRYQYAGNWSNEDPYAWLGAYHSSDLMMNFGTYFYHVTNATTGPSAPEIKTSRVMQDHILAFMKDPVKGPPAMGWMPYTYGSNVLRFGAHGVPVQNVSGYEIDGPCFGNGTYNPFP</sequence>
<dbReference type="GO" id="GO:0072330">
    <property type="term" value="P:monocarboxylic acid biosynthetic process"/>
    <property type="evidence" value="ECO:0007669"/>
    <property type="project" value="UniProtKB-ARBA"/>
</dbReference>
<name>A0AAD6CTH0_9EURO</name>
<feature type="signal peptide" evidence="1">
    <location>
        <begin position="1"/>
        <end position="20"/>
    </location>
</feature>
<dbReference type="SUPFAM" id="SSF53474">
    <property type="entry name" value="alpha/beta-Hydrolases"/>
    <property type="match status" value="1"/>
</dbReference>
<evidence type="ECO:0000259" key="2">
    <source>
        <dbReference type="Pfam" id="PF00135"/>
    </source>
</evidence>
<dbReference type="Pfam" id="PF00135">
    <property type="entry name" value="COesterase"/>
    <property type="match status" value="1"/>
</dbReference>
<dbReference type="PANTHER" id="PTHR11559">
    <property type="entry name" value="CARBOXYLESTERASE"/>
    <property type="match status" value="1"/>
</dbReference>
<accession>A0AAD6CTH0</accession>
<gene>
    <name evidence="3" type="ORF">N7494_009815</name>
</gene>
<keyword evidence="4" id="KW-1185">Reference proteome</keyword>
<keyword evidence="1" id="KW-0732">Signal</keyword>
<dbReference type="EMBL" id="JAQIZZ010000007">
    <property type="protein sequence ID" value="KAJ5533263.1"/>
    <property type="molecule type" value="Genomic_DNA"/>
</dbReference>
<dbReference type="InterPro" id="IPR002018">
    <property type="entry name" value="CarbesteraseB"/>
</dbReference>
<proteinExistence type="predicted"/>
<dbReference type="Proteomes" id="UP001220324">
    <property type="component" value="Unassembled WGS sequence"/>
</dbReference>
<dbReference type="AlphaFoldDB" id="A0AAD6CTH0"/>
<evidence type="ECO:0000313" key="4">
    <source>
        <dbReference type="Proteomes" id="UP001220324"/>
    </source>
</evidence>
<dbReference type="InterPro" id="IPR029058">
    <property type="entry name" value="AB_hydrolase_fold"/>
</dbReference>
<evidence type="ECO:0000256" key="1">
    <source>
        <dbReference type="SAM" id="SignalP"/>
    </source>
</evidence>
<evidence type="ECO:0000313" key="3">
    <source>
        <dbReference type="EMBL" id="KAJ5533263.1"/>
    </source>
</evidence>
<dbReference type="Gene3D" id="3.40.50.1820">
    <property type="entry name" value="alpha/beta hydrolase"/>
    <property type="match status" value="2"/>
</dbReference>